<accession>A0ABP0HTA0</accession>
<name>A0ABP0HTA0_9DINO</name>
<dbReference type="EMBL" id="CAXAMM010001769">
    <property type="protein sequence ID" value="CAK8993390.1"/>
    <property type="molecule type" value="Genomic_DNA"/>
</dbReference>
<dbReference type="PANTHER" id="PTHR22576">
    <property type="entry name" value="MUCOSA ASSOCIATED LYMPHOID TISSUE LYMPHOMA TRANSLOCATION PROTEIN 1/PARACASPASE"/>
    <property type="match status" value="1"/>
</dbReference>
<protein>
    <submittedName>
        <fullName evidence="2">CASPASE_P20 domain-containing protein</fullName>
    </submittedName>
</protein>
<sequence length="214" mass="23729">MASDERVLLTLGNDAYRSCGECSCRWTLKGAVNDSRGLRKHCQSDGWYVHSAQNIRTAEMIYHQAEQAGLGITRNTSVAVMHYSGHARNGWLIPCDQPCNCTGPKETLEHANLQKVLELFCANISREMMTQVIVFIDGCRVDEGQDISSCDPVTRPSTLSQKQLLLVYACNPSGRAFEHGNQDGSYNGRFSLALLESLDRCEKLSGLLAEVQKK</sequence>
<dbReference type="InterPro" id="IPR052039">
    <property type="entry name" value="Caspase-related_regulators"/>
</dbReference>
<evidence type="ECO:0000313" key="2">
    <source>
        <dbReference type="EMBL" id="CAK8993390.1"/>
    </source>
</evidence>
<feature type="domain" description="Peptidase C14 caspase" evidence="1">
    <location>
        <begin position="7"/>
        <end position="213"/>
    </location>
</feature>
<dbReference type="Gene3D" id="3.40.50.1460">
    <property type="match status" value="1"/>
</dbReference>
<dbReference type="Proteomes" id="UP001642464">
    <property type="component" value="Unassembled WGS sequence"/>
</dbReference>
<comment type="caution">
    <text evidence="2">The sequence shown here is derived from an EMBL/GenBank/DDBJ whole genome shotgun (WGS) entry which is preliminary data.</text>
</comment>
<dbReference type="Pfam" id="PF00656">
    <property type="entry name" value="Peptidase_C14"/>
    <property type="match status" value="1"/>
</dbReference>
<organism evidence="2 3">
    <name type="scientific">Durusdinium trenchii</name>
    <dbReference type="NCBI Taxonomy" id="1381693"/>
    <lineage>
        <taxon>Eukaryota</taxon>
        <taxon>Sar</taxon>
        <taxon>Alveolata</taxon>
        <taxon>Dinophyceae</taxon>
        <taxon>Suessiales</taxon>
        <taxon>Symbiodiniaceae</taxon>
        <taxon>Durusdinium</taxon>
    </lineage>
</organism>
<gene>
    <name evidence="2" type="ORF">SCF082_LOCUS3486</name>
</gene>
<dbReference type="PANTHER" id="PTHR22576:SF37">
    <property type="entry name" value="MUCOSA-ASSOCIATED LYMPHOID TISSUE LYMPHOMA TRANSLOCATION PROTEIN 1"/>
    <property type="match status" value="1"/>
</dbReference>
<dbReference type="InterPro" id="IPR029030">
    <property type="entry name" value="Caspase-like_dom_sf"/>
</dbReference>
<proteinExistence type="predicted"/>
<dbReference type="InterPro" id="IPR011600">
    <property type="entry name" value="Pept_C14_caspase"/>
</dbReference>
<evidence type="ECO:0000259" key="1">
    <source>
        <dbReference type="Pfam" id="PF00656"/>
    </source>
</evidence>
<reference evidence="2 3" key="1">
    <citation type="submission" date="2024-02" db="EMBL/GenBank/DDBJ databases">
        <authorList>
            <person name="Chen Y."/>
            <person name="Shah S."/>
            <person name="Dougan E. K."/>
            <person name="Thang M."/>
            <person name="Chan C."/>
        </authorList>
    </citation>
    <scope>NUCLEOTIDE SEQUENCE [LARGE SCALE GENOMIC DNA]</scope>
</reference>
<keyword evidence="3" id="KW-1185">Reference proteome</keyword>
<dbReference type="SUPFAM" id="SSF52129">
    <property type="entry name" value="Caspase-like"/>
    <property type="match status" value="1"/>
</dbReference>
<evidence type="ECO:0000313" key="3">
    <source>
        <dbReference type="Proteomes" id="UP001642464"/>
    </source>
</evidence>